<comment type="subunit">
    <text evidence="4">Homooligomer.</text>
</comment>
<dbReference type="OrthoDB" id="1588579at2759"/>
<dbReference type="HOGENOM" id="CLU_019048_3_0_1"/>
<keyword evidence="12" id="KW-1185">Reference proteome</keyword>
<feature type="domain" description="Sugar phosphate transporter" evidence="10">
    <location>
        <begin position="131"/>
        <end position="452"/>
    </location>
</feature>
<feature type="transmembrane region" description="Helical" evidence="9">
    <location>
        <begin position="286"/>
        <end position="305"/>
    </location>
</feature>
<comment type="subcellular location">
    <subcellularLocation>
        <location evidence="2">Endoplasmic reticulum membrane</location>
        <topology evidence="2">Multi-pass membrane protein</topology>
    </subcellularLocation>
</comment>
<accession>A0A0D1YSP9</accession>
<evidence type="ECO:0000256" key="7">
    <source>
        <dbReference type="ARBA" id="ARBA00023136"/>
    </source>
</evidence>
<dbReference type="GeneID" id="27329667"/>
<dbReference type="Pfam" id="PF03151">
    <property type="entry name" value="TPT"/>
    <property type="match status" value="1"/>
</dbReference>
<feature type="region of interest" description="Disordered" evidence="8">
    <location>
        <begin position="1"/>
        <end position="38"/>
    </location>
</feature>
<dbReference type="STRING" id="91928.A0A0D1YSP9"/>
<evidence type="ECO:0000256" key="2">
    <source>
        <dbReference type="ARBA" id="ARBA00004477"/>
    </source>
</evidence>
<feature type="transmembrane region" description="Helical" evidence="9">
    <location>
        <begin position="206"/>
        <end position="223"/>
    </location>
</feature>
<feature type="region of interest" description="Disordered" evidence="8">
    <location>
        <begin position="484"/>
        <end position="544"/>
    </location>
</feature>
<keyword evidence="6 9" id="KW-1133">Transmembrane helix</keyword>
<dbReference type="Proteomes" id="UP000053328">
    <property type="component" value="Unassembled WGS sequence"/>
</dbReference>
<feature type="transmembrane region" description="Helical" evidence="9">
    <location>
        <begin position="385"/>
        <end position="406"/>
    </location>
</feature>
<organism evidence="11 12">
    <name type="scientific">Exophiala spinifera</name>
    <dbReference type="NCBI Taxonomy" id="91928"/>
    <lineage>
        <taxon>Eukaryota</taxon>
        <taxon>Fungi</taxon>
        <taxon>Dikarya</taxon>
        <taxon>Ascomycota</taxon>
        <taxon>Pezizomycotina</taxon>
        <taxon>Eurotiomycetes</taxon>
        <taxon>Chaetothyriomycetidae</taxon>
        <taxon>Chaetothyriales</taxon>
        <taxon>Herpotrichiellaceae</taxon>
        <taxon>Exophiala</taxon>
    </lineage>
</organism>
<dbReference type="InterPro" id="IPR050186">
    <property type="entry name" value="TPT_transporter"/>
</dbReference>
<dbReference type="PANTHER" id="PTHR11132">
    <property type="entry name" value="SOLUTE CARRIER FAMILY 35"/>
    <property type="match status" value="1"/>
</dbReference>
<dbReference type="InterPro" id="IPR004853">
    <property type="entry name" value="Sugar_P_trans_dom"/>
</dbReference>
<evidence type="ECO:0000256" key="8">
    <source>
        <dbReference type="SAM" id="MobiDB-lite"/>
    </source>
</evidence>
<evidence type="ECO:0000313" key="11">
    <source>
        <dbReference type="EMBL" id="KIW18296.1"/>
    </source>
</evidence>
<keyword evidence="5 9" id="KW-0812">Transmembrane</keyword>
<comment type="similarity">
    <text evidence="3">Belongs to the TPT transporter family. SLC35D subfamily.</text>
</comment>
<proteinExistence type="inferred from homology"/>
<keyword evidence="7 9" id="KW-0472">Membrane</keyword>
<evidence type="ECO:0000256" key="5">
    <source>
        <dbReference type="ARBA" id="ARBA00022692"/>
    </source>
</evidence>
<dbReference type="RefSeq" id="XP_016238512.1">
    <property type="nucleotide sequence ID" value="XM_016376942.1"/>
</dbReference>
<comment type="function">
    <text evidence="1">Involved in the import of GDP-mannose from the cytoplasm into the Golgi lumen.</text>
</comment>
<feature type="transmembrane region" description="Helical" evidence="9">
    <location>
        <begin position="235"/>
        <end position="255"/>
    </location>
</feature>
<dbReference type="InterPro" id="IPR037185">
    <property type="entry name" value="EmrE-like"/>
</dbReference>
<reference evidence="11 12" key="1">
    <citation type="submission" date="2015-01" db="EMBL/GenBank/DDBJ databases">
        <title>The Genome Sequence of Exophiala spinifera CBS89968.</title>
        <authorList>
            <consortium name="The Broad Institute Genomics Platform"/>
            <person name="Cuomo C."/>
            <person name="de Hoog S."/>
            <person name="Gorbushina A."/>
            <person name="Stielow B."/>
            <person name="Teixiera M."/>
            <person name="Abouelleil A."/>
            <person name="Chapman S.B."/>
            <person name="Priest M."/>
            <person name="Young S.K."/>
            <person name="Wortman J."/>
            <person name="Nusbaum C."/>
            <person name="Birren B."/>
        </authorList>
    </citation>
    <scope>NUCLEOTIDE SEQUENCE [LARGE SCALE GENOMIC DNA]</scope>
    <source>
        <strain evidence="11 12">CBS 89968</strain>
    </source>
</reference>
<feature type="compositionally biased region" description="Polar residues" evidence="8">
    <location>
        <begin position="484"/>
        <end position="493"/>
    </location>
</feature>
<dbReference type="AlphaFoldDB" id="A0A0D1YSP9"/>
<evidence type="ECO:0000259" key="10">
    <source>
        <dbReference type="Pfam" id="PF03151"/>
    </source>
</evidence>
<dbReference type="GO" id="GO:0005789">
    <property type="term" value="C:endoplasmic reticulum membrane"/>
    <property type="evidence" value="ECO:0007669"/>
    <property type="project" value="UniProtKB-SubCell"/>
</dbReference>
<evidence type="ECO:0000256" key="6">
    <source>
        <dbReference type="ARBA" id="ARBA00022989"/>
    </source>
</evidence>
<dbReference type="VEuPathDB" id="FungiDB:PV08_02584"/>
<evidence type="ECO:0000256" key="4">
    <source>
        <dbReference type="ARBA" id="ARBA00011182"/>
    </source>
</evidence>
<dbReference type="SUPFAM" id="SSF103481">
    <property type="entry name" value="Multidrug resistance efflux transporter EmrE"/>
    <property type="match status" value="2"/>
</dbReference>
<feature type="transmembrane region" description="Helical" evidence="9">
    <location>
        <begin position="165"/>
        <end position="185"/>
    </location>
</feature>
<evidence type="ECO:0000256" key="1">
    <source>
        <dbReference type="ARBA" id="ARBA00003420"/>
    </source>
</evidence>
<evidence type="ECO:0000313" key="12">
    <source>
        <dbReference type="Proteomes" id="UP000053328"/>
    </source>
</evidence>
<feature type="transmembrane region" description="Helical" evidence="9">
    <location>
        <begin position="262"/>
        <end position="280"/>
    </location>
</feature>
<feature type="compositionally biased region" description="Basic and acidic residues" evidence="8">
    <location>
        <begin position="25"/>
        <end position="37"/>
    </location>
</feature>
<evidence type="ECO:0000256" key="9">
    <source>
        <dbReference type="SAM" id="Phobius"/>
    </source>
</evidence>
<sequence length="544" mass="60599">MTTTMTETPELRHGAHHRSLSPLKGTRESTSRERFPSFDDALPKFTFNPGAPVVAESPLEVTTGPLSNPEIKWPTRRESQRLRNGRSPVIHGHRPRRSLSDAINNFRARRGSVSENAQELAEALRAPVSYKLIALCIVWYMTSALTNTSSKSILNAFPKPATLTIVQFASVSFWCLVLTGLSSTFPSLKRSVPALRNGLRKPSWEVLATAFPLSIFQLLGHLLSSYATSKIPVSLVHTIKGLSPLFTVLAYRIVFRIRYKRATYLSLVPLTLGVMMACSTDFSSNFWGISAALVAALVFVSQNIFSKKLFTEASRAEADGQTHLPRKLDKLNLLCYCSVGAFLLSAPVWIYTEGFELIEELWKDGFIGLSTKRNALDHGGLMLEFIFNGVSHFFQNIMAFVLLSMLSPVSYSVASLIKRVWVIVLAVVWFRSSTTSMQAVGILLTCVGLYLYDRTSMEDAAERRTKSDHFRHKTALLPVTEVNTPGLQLSNPMDLNHRSEMSDSHPKRDDSRGRTHESPFASGWLPPGTKQESTWEAAERNAKS</sequence>
<gene>
    <name evidence="11" type="ORF">PV08_02584</name>
</gene>
<feature type="transmembrane region" description="Helical" evidence="9">
    <location>
        <begin position="128"/>
        <end position="145"/>
    </location>
</feature>
<name>A0A0D1YSP9_9EURO</name>
<evidence type="ECO:0000256" key="3">
    <source>
        <dbReference type="ARBA" id="ARBA00010425"/>
    </source>
</evidence>
<feature type="compositionally biased region" description="Basic and acidic residues" evidence="8">
    <location>
        <begin position="495"/>
        <end position="517"/>
    </location>
</feature>
<protein>
    <recommendedName>
        <fullName evidence="10">Sugar phosphate transporter domain-containing protein</fullName>
    </recommendedName>
</protein>
<dbReference type="EMBL" id="KN847493">
    <property type="protein sequence ID" value="KIW18296.1"/>
    <property type="molecule type" value="Genomic_DNA"/>
</dbReference>
<feature type="transmembrane region" description="Helical" evidence="9">
    <location>
        <begin position="333"/>
        <end position="352"/>
    </location>
</feature>